<name>A0A1H4CQT9_9FLAO</name>
<reference evidence="2 3" key="1">
    <citation type="submission" date="2016-10" db="EMBL/GenBank/DDBJ databases">
        <authorList>
            <person name="de Groot N.N."/>
        </authorList>
    </citation>
    <scope>NUCLEOTIDE SEQUENCE [LARGE SCALE GENOMIC DNA]</scope>
    <source>
        <strain evidence="2 3">DSM 23581</strain>
    </source>
</reference>
<evidence type="ECO:0000313" key="2">
    <source>
        <dbReference type="EMBL" id="SEA62775.1"/>
    </source>
</evidence>
<dbReference type="Proteomes" id="UP000198820">
    <property type="component" value="Unassembled WGS sequence"/>
</dbReference>
<dbReference type="Pfam" id="PF09697">
    <property type="entry name" value="Porph_ging"/>
    <property type="match status" value="1"/>
</dbReference>
<dbReference type="AlphaFoldDB" id="A0A1H4CQT9"/>
<dbReference type="EMBL" id="FNQF01000008">
    <property type="protein sequence ID" value="SEA62775.1"/>
    <property type="molecule type" value="Genomic_DNA"/>
</dbReference>
<accession>A0A1H4CQT9</accession>
<feature type="signal peptide" evidence="1">
    <location>
        <begin position="1"/>
        <end position="19"/>
    </location>
</feature>
<dbReference type="RefSeq" id="WP_093244660.1">
    <property type="nucleotide sequence ID" value="NZ_FNQF01000008.1"/>
</dbReference>
<protein>
    <submittedName>
        <fullName evidence="2">GLPGLI family protein</fullName>
    </submittedName>
</protein>
<evidence type="ECO:0000313" key="3">
    <source>
        <dbReference type="Proteomes" id="UP000198820"/>
    </source>
</evidence>
<organism evidence="2 3">
    <name type="scientific">Psychroflexus halocasei</name>
    <dbReference type="NCBI Taxonomy" id="908615"/>
    <lineage>
        <taxon>Bacteria</taxon>
        <taxon>Pseudomonadati</taxon>
        <taxon>Bacteroidota</taxon>
        <taxon>Flavobacteriia</taxon>
        <taxon>Flavobacteriales</taxon>
        <taxon>Flavobacteriaceae</taxon>
        <taxon>Psychroflexus</taxon>
    </lineage>
</organism>
<sequence length="242" mass="27911">MQKKFIFIFCLFYILNITAQSEATFKITYKTEPILQGSLDGKSEQMKTIVNEIIDQAKKTKYTLVTNQKEASFRKEEMMSKGDRNPYEKIFKEGANRFTGFHEKLYSNNQDSEIVFKQNLAGQELVVKRDFYDFKWQIKKASQFILGLSTKKAEGVYYNPITGNSYEIIAWFAPSIPIKTGPDIYNGLPGLILELELPKAVITAETIEESQKLEIKKVSVKDALSQKEYEKLISELNKKLNR</sequence>
<dbReference type="STRING" id="908615.SAMN05421540_108115"/>
<dbReference type="InterPro" id="IPR005901">
    <property type="entry name" value="GLPGLI"/>
</dbReference>
<keyword evidence="1" id="KW-0732">Signal</keyword>
<keyword evidence="3" id="KW-1185">Reference proteome</keyword>
<gene>
    <name evidence="2" type="ORF">SAMN05421540_108115</name>
</gene>
<dbReference type="NCBIfam" id="TIGR01200">
    <property type="entry name" value="GLPGLI"/>
    <property type="match status" value="1"/>
</dbReference>
<feature type="chain" id="PRO_5011621962" evidence="1">
    <location>
        <begin position="20"/>
        <end position="242"/>
    </location>
</feature>
<evidence type="ECO:0000256" key="1">
    <source>
        <dbReference type="SAM" id="SignalP"/>
    </source>
</evidence>
<proteinExistence type="predicted"/>